<name>A0A0L6VBJ1_9BASI</name>
<sequence length="672" mass="78064">MKRRSETSEIPTTLFPAHSIFLNLHRTGEWVFSYQASREQRRGSPRDMILGVINFQAHQITFHQLKCVTNITEKMVSNSLPSNHFRQESKISMVLEPIRACTIDLGNLKKSFGLVFLTLRNHLKFIFPCEKKMHSLLHNSGWDHFFSKENQKSPGLLVKLNKKNNRIDPFKKQNGGYQMLPNPSLNKLLCEKLYLLRSRLVSILKCILDCVEFLAEEPESIFHKNIKSRLNRGIREGDQKTSEIPTDCIIRPIISSQYRKTPHLVKVFTKLLKASCNAALVWYLISSIEKKSSNPCTWAAWLTIQSLSMRWLKKLAGHRRASVPSDINLTCWQPCLWRSHTASLSKSLQLRFFCYKKFPQFILHLLIGFSSFFPTHKKKMNIFKVKFTQLLENQTWNPGILTDNSFYHYTSFSFISLLNYWFLNQTYCLTFSFPFFSSSPVFLWLLALNKPHRFLHLKKPGFLLRNLEWSSKYSYLTRFPLLTYPKEASSHLLQSLRNLLSFFYSLFILRNRFTLCSLAFWLAEVFLHSQQISSASHCTHIYEMRRAMLEGFDFISDMGLGAALVFIGRIGDCAARRVMKGLFATTDLAARSCFQAGKWSSLLRGLELGIENLYGLIRFEGKLLDKEKIWDIGVCGRSCGNLSEERQSSCHYDKAVSYQPKLYTCNMFDRKL</sequence>
<evidence type="ECO:0000313" key="1">
    <source>
        <dbReference type="EMBL" id="KNZ58084.1"/>
    </source>
</evidence>
<organism evidence="1 2">
    <name type="scientific">Puccinia sorghi</name>
    <dbReference type="NCBI Taxonomy" id="27349"/>
    <lineage>
        <taxon>Eukaryota</taxon>
        <taxon>Fungi</taxon>
        <taxon>Dikarya</taxon>
        <taxon>Basidiomycota</taxon>
        <taxon>Pucciniomycotina</taxon>
        <taxon>Pucciniomycetes</taxon>
        <taxon>Pucciniales</taxon>
        <taxon>Pucciniaceae</taxon>
        <taxon>Puccinia</taxon>
    </lineage>
</organism>
<evidence type="ECO:0000313" key="2">
    <source>
        <dbReference type="Proteomes" id="UP000037035"/>
    </source>
</evidence>
<dbReference type="Proteomes" id="UP000037035">
    <property type="component" value="Unassembled WGS sequence"/>
</dbReference>
<proteinExistence type="predicted"/>
<keyword evidence="2" id="KW-1185">Reference proteome</keyword>
<dbReference type="VEuPathDB" id="FungiDB:VP01_19g2"/>
<comment type="caution">
    <text evidence="1">The sequence shown here is derived from an EMBL/GenBank/DDBJ whole genome shotgun (WGS) entry which is preliminary data.</text>
</comment>
<dbReference type="EMBL" id="LAVV01006837">
    <property type="protein sequence ID" value="KNZ58084.1"/>
    <property type="molecule type" value="Genomic_DNA"/>
</dbReference>
<gene>
    <name evidence="1" type="ORF">VP01_19g2</name>
</gene>
<reference evidence="1 2" key="1">
    <citation type="submission" date="2015-08" db="EMBL/GenBank/DDBJ databases">
        <title>Next Generation Sequencing and Analysis of the Genome of Puccinia sorghi L Schw, the Causal Agent of Maize Common Rust.</title>
        <authorList>
            <person name="Rochi L."/>
            <person name="Burguener G."/>
            <person name="Darino M."/>
            <person name="Turjanski A."/>
            <person name="Kreff E."/>
            <person name="Dieguez M.J."/>
            <person name="Sacco F."/>
        </authorList>
    </citation>
    <scope>NUCLEOTIDE SEQUENCE [LARGE SCALE GENOMIC DNA]</scope>
    <source>
        <strain evidence="1 2">RO10H11247</strain>
    </source>
</reference>
<dbReference type="AlphaFoldDB" id="A0A0L6VBJ1"/>
<protein>
    <submittedName>
        <fullName evidence="1">Uncharacterized protein</fullName>
    </submittedName>
</protein>
<accession>A0A0L6VBJ1</accession>